<protein>
    <recommendedName>
        <fullName evidence="4 10">2-(3-amino-3-carboxypropyl)histidine synthase subunit 2</fullName>
    </recommendedName>
</protein>
<dbReference type="PANTHER" id="PTHR10762:SF2">
    <property type="entry name" value="2-(3-AMINO-3-CARBOXYPROPYL)HISTIDINE SYNTHASE SUBUNIT 2"/>
    <property type="match status" value="1"/>
</dbReference>
<dbReference type="Gene3D" id="3.40.50.11860">
    <property type="entry name" value="Diphthamide synthesis DPH1/DPH2 domain 3"/>
    <property type="match status" value="1"/>
</dbReference>
<proteinExistence type="inferred from homology"/>
<comment type="subcellular location">
    <subcellularLocation>
        <location evidence="10">Cytoplasm</location>
    </subcellularLocation>
</comment>
<comment type="cofactor">
    <cofactor evidence="1">
        <name>[4Fe-4S] cluster</name>
        <dbReference type="ChEBI" id="CHEBI:49883"/>
    </cofactor>
</comment>
<dbReference type="GO" id="GO:0051539">
    <property type="term" value="F:4 iron, 4 sulfur cluster binding"/>
    <property type="evidence" value="ECO:0007669"/>
    <property type="project" value="EnsemblFungi"/>
</dbReference>
<accession>A0A139II39</accession>
<organism evidence="12 13">
    <name type="scientific">Pseudocercospora musae</name>
    <dbReference type="NCBI Taxonomy" id="113226"/>
    <lineage>
        <taxon>Eukaryota</taxon>
        <taxon>Fungi</taxon>
        <taxon>Dikarya</taxon>
        <taxon>Ascomycota</taxon>
        <taxon>Pezizomycotina</taxon>
        <taxon>Dothideomycetes</taxon>
        <taxon>Dothideomycetidae</taxon>
        <taxon>Mycosphaerellales</taxon>
        <taxon>Mycosphaerellaceae</taxon>
        <taxon>Pseudocercospora</taxon>
    </lineage>
</organism>
<dbReference type="SFLD" id="SFLDS00032">
    <property type="entry name" value="Radical_SAM_3-amino-3-carboxyp"/>
    <property type="match status" value="1"/>
</dbReference>
<dbReference type="InterPro" id="IPR042265">
    <property type="entry name" value="DPH1/DPH2_3"/>
</dbReference>
<keyword evidence="10" id="KW-0963">Cytoplasm</keyword>
<dbReference type="PANTHER" id="PTHR10762">
    <property type="entry name" value="DIPHTHAMIDE BIOSYNTHESIS PROTEIN"/>
    <property type="match status" value="1"/>
</dbReference>
<reference evidence="12 13" key="1">
    <citation type="submission" date="2015-07" db="EMBL/GenBank/DDBJ databases">
        <title>Comparative genomics of the Sigatoka disease complex on banana suggests a link between parallel evolutionary changes in Pseudocercospora fijiensis and Pseudocercospora eumusae and increased virulence on the banana host.</title>
        <authorList>
            <person name="Chang T.-C."/>
            <person name="Salvucci A."/>
            <person name="Crous P.W."/>
            <person name="Stergiopoulos I."/>
        </authorList>
    </citation>
    <scope>NUCLEOTIDE SEQUENCE [LARGE SCALE GENOMIC DNA]</scope>
    <source>
        <strain evidence="12 13">CBS 116634</strain>
    </source>
</reference>
<evidence type="ECO:0000313" key="12">
    <source>
        <dbReference type="EMBL" id="KXT14379.1"/>
    </source>
</evidence>
<dbReference type="SFLD" id="SFLDF00408">
    <property type="entry name" value="Diphthamide_biosynthesis_famil"/>
    <property type="match status" value="1"/>
</dbReference>
<gene>
    <name evidence="12" type="ORF">AC579_2774</name>
</gene>
<feature type="region of interest" description="Disordered" evidence="11">
    <location>
        <begin position="397"/>
        <end position="438"/>
    </location>
</feature>
<evidence type="ECO:0000313" key="13">
    <source>
        <dbReference type="Proteomes" id="UP000073492"/>
    </source>
</evidence>
<keyword evidence="6 10" id="KW-0408">Iron</keyword>
<comment type="function">
    <text evidence="9">Required for the first step of diphthamide biosynthesis, a post-translational modification of histidine which occurs in elongation factor 2. DPH1 and DPH2 transfer a 3-amino-3-carboxypropyl (ACP) group from S-adenosyl-L-methionine (SAM) to a histidine residue, the reaction is assisted by a reduction system comprising DPH3 and a NADH-dependent reductase, predominantly CBR1. Facilitates the reduction of the catalytic iron-sulfur cluster found in the DPH1 subunit.</text>
</comment>
<feature type="region of interest" description="Disordered" evidence="11">
    <location>
        <begin position="528"/>
        <end position="547"/>
    </location>
</feature>
<dbReference type="GO" id="GO:0046872">
    <property type="term" value="F:metal ion binding"/>
    <property type="evidence" value="ECO:0007669"/>
    <property type="project" value="UniProtKB-KW"/>
</dbReference>
<evidence type="ECO:0000256" key="11">
    <source>
        <dbReference type="SAM" id="MobiDB-lite"/>
    </source>
</evidence>
<dbReference type="Proteomes" id="UP000073492">
    <property type="component" value="Unassembled WGS sequence"/>
</dbReference>
<dbReference type="EMBL" id="LFZO01000084">
    <property type="protein sequence ID" value="KXT14379.1"/>
    <property type="molecule type" value="Genomic_DNA"/>
</dbReference>
<dbReference type="AlphaFoldDB" id="A0A139II39"/>
<comment type="similarity">
    <text evidence="3 10">Belongs to the DPH1/DPH2 family. DPH2 subfamily.</text>
</comment>
<dbReference type="UniPathway" id="UPA00559"/>
<dbReference type="FunFam" id="3.40.50.11860:FF:000001">
    <property type="entry name" value="2-(3-amino-3-carboxypropyl)histidine synthase subunit 2"/>
    <property type="match status" value="1"/>
</dbReference>
<dbReference type="InterPro" id="IPR010014">
    <property type="entry name" value="DHP2"/>
</dbReference>
<keyword evidence="13" id="KW-1185">Reference proteome</keyword>
<evidence type="ECO:0000256" key="6">
    <source>
        <dbReference type="ARBA" id="ARBA00023004"/>
    </source>
</evidence>
<evidence type="ECO:0000256" key="10">
    <source>
        <dbReference type="RuleBase" id="RU364133"/>
    </source>
</evidence>
<dbReference type="Pfam" id="PF01866">
    <property type="entry name" value="Diphthamide_syn"/>
    <property type="match status" value="1"/>
</dbReference>
<comment type="function">
    <text evidence="10">Required for the first step of diphthamide biosynthesis, a post-translational modification of histidine which occurs in elongation factor 2. DPH1 and DPH2 transfer a 3-amino-3-carboxypropyl (ACP) group from S-adenosyl-L-methionine (SAM) to a histidine residue, the reaction is assisted by a reduction system comprising DPH3 and a NADH-dependent reductase. Facilitates the reduction of the catalytic iron-sulfur cluster found in the DPH1 subunit.</text>
</comment>
<dbReference type="NCBIfam" id="TIGR00272">
    <property type="entry name" value="DPH2"/>
    <property type="match status" value="1"/>
</dbReference>
<evidence type="ECO:0000256" key="5">
    <source>
        <dbReference type="ARBA" id="ARBA00022723"/>
    </source>
</evidence>
<comment type="caution">
    <text evidence="12">The sequence shown here is derived from an EMBL/GenBank/DDBJ whole genome shotgun (WGS) entry which is preliminary data.</text>
</comment>
<keyword evidence="7 10" id="KW-0411">Iron-sulfur</keyword>
<sequence>MSTESAPILSTPAEHIFEEPTPATIPASQERLSEEQLYVQYEIKRTISEIRHGNWKRIALQFPDDMLVDAPRVFDRIKHGLAKENAPSSIEEKVDEKLCILADTSYGACCVDEVAAEHIDAELVVHYGRSCLSPTARLPVIYVFTAKPLDTDAVLASFRHTYPAKHERVVLMADIPYTHHLVSLHSTLTQEGYSNIFKTDIVRDPSSLLPNRTIPSEVQRNPESLKEYSIFHVSSPPTTLLLILSSRIKAMHIFSTESGSSAEALAHQVLRRRYALTTRLASVSVFGILINTLSVSNYMEALLHCQDLIRKAGKKAYVFVVGKVNAAKIANFSEVGGWIVIGCWESSLIESKDFYRPIITPFELEVALMRDENRTWNGEWIGDFSQLLNKDTKAVEDGKATTNGNEPGEPVDEEPLPTRDWDDMPSDDEPPEFDFRTGRYASHSRPMARISKRTAAVISAKSNASPQPAPPSSALVQRAKGDLAAINGQVSPAADFLRSKRTWQGLGSDFEIAYERDEDGKIRGAAMEEGRSGVAKGYSVGQHSTKA</sequence>
<dbReference type="Gene3D" id="3.40.50.11840">
    <property type="entry name" value="Diphthamide synthesis DPH1/DPH2 domain 1"/>
    <property type="match status" value="1"/>
</dbReference>
<evidence type="ECO:0000256" key="7">
    <source>
        <dbReference type="ARBA" id="ARBA00023014"/>
    </source>
</evidence>
<dbReference type="GO" id="GO:0090560">
    <property type="term" value="F:2-(3-amino-3-carboxypropyl)histidine synthase activity"/>
    <property type="evidence" value="ECO:0007669"/>
    <property type="project" value="EnsemblFungi"/>
</dbReference>
<dbReference type="FunFam" id="3.40.50.11840:FF:000002">
    <property type="entry name" value="2-(3-amino-3-carboxypropyl)histidine synthase subunit 2"/>
    <property type="match status" value="1"/>
</dbReference>
<keyword evidence="5 10" id="KW-0479">Metal-binding</keyword>
<evidence type="ECO:0000256" key="4">
    <source>
        <dbReference type="ARBA" id="ARBA00021914"/>
    </source>
</evidence>
<evidence type="ECO:0000256" key="8">
    <source>
        <dbReference type="ARBA" id="ARBA00034128"/>
    </source>
</evidence>
<dbReference type="GO" id="GO:0017183">
    <property type="term" value="P:protein histidyl modification to diphthamide"/>
    <property type="evidence" value="ECO:0007669"/>
    <property type="project" value="UniProtKB-UniPathway"/>
</dbReference>
<dbReference type="NCBIfam" id="TIGR00322">
    <property type="entry name" value="diphth2_R"/>
    <property type="match status" value="1"/>
</dbReference>
<dbReference type="SFLD" id="SFLDG01121">
    <property type="entry name" value="Diphthamide_biosynthesis"/>
    <property type="match status" value="1"/>
</dbReference>
<name>A0A139II39_9PEZI</name>
<dbReference type="GO" id="GO:0005737">
    <property type="term" value="C:cytoplasm"/>
    <property type="evidence" value="ECO:0007669"/>
    <property type="project" value="UniProtKB-SubCell"/>
</dbReference>
<evidence type="ECO:0000256" key="1">
    <source>
        <dbReference type="ARBA" id="ARBA00001966"/>
    </source>
</evidence>
<dbReference type="OrthoDB" id="449241at2759"/>
<dbReference type="InterPro" id="IPR042263">
    <property type="entry name" value="DPH1/DPH2_1"/>
</dbReference>
<dbReference type="GO" id="GO:0120513">
    <property type="term" value="C:2-(3-amino-3-carboxypropyl)histidine synthase complex"/>
    <property type="evidence" value="ECO:0007669"/>
    <property type="project" value="EnsemblFungi"/>
</dbReference>
<dbReference type="STRING" id="113226.A0A139II39"/>
<evidence type="ECO:0000256" key="2">
    <source>
        <dbReference type="ARBA" id="ARBA00005156"/>
    </source>
</evidence>
<comment type="pathway">
    <text evidence="2 10">Protein modification; peptidyl-diphthamide biosynthesis.</text>
</comment>
<dbReference type="InterPro" id="IPR016435">
    <property type="entry name" value="DPH1/DPH2"/>
</dbReference>
<evidence type="ECO:0000256" key="3">
    <source>
        <dbReference type="ARBA" id="ARBA00006179"/>
    </source>
</evidence>
<feature type="compositionally biased region" description="Acidic residues" evidence="11">
    <location>
        <begin position="423"/>
        <end position="432"/>
    </location>
</feature>
<evidence type="ECO:0000256" key="9">
    <source>
        <dbReference type="ARBA" id="ARBA00054092"/>
    </source>
</evidence>
<comment type="subunit">
    <text evidence="8">Component of the 2-(3-amino-3-carboxypropyl)histidine synthase complex composed of DPH1, DPH2, DPH3 and a NADH-dependent reductase, predominantly CBR1.</text>
</comment>